<dbReference type="PROSITE" id="PS50950">
    <property type="entry name" value="ZF_THAP"/>
    <property type="match status" value="1"/>
</dbReference>
<keyword evidence="9" id="KW-0804">Transcription</keyword>
<dbReference type="Proteomes" id="UP001329430">
    <property type="component" value="Chromosome 5"/>
</dbReference>
<evidence type="ECO:0000256" key="5">
    <source>
        <dbReference type="ARBA" id="ARBA00022833"/>
    </source>
</evidence>
<dbReference type="EMBL" id="JAVRBK010000005">
    <property type="protein sequence ID" value="KAK5643834.1"/>
    <property type="molecule type" value="Genomic_DNA"/>
</dbReference>
<dbReference type="SMART" id="SM00692">
    <property type="entry name" value="DM3"/>
    <property type="match status" value="1"/>
</dbReference>
<evidence type="ECO:0000256" key="9">
    <source>
        <dbReference type="ARBA" id="ARBA00023163"/>
    </source>
</evidence>
<evidence type="ECO:0000313" key="14">
    <source>
        <dbReference type="EMBL" id="KAK5643834.1"/>
    </source>
</evidence>
<dbReference type="GO" id="GO:0043565">
    <property type="term" value="F:sequence-specific DNA binding"/>
    <property type="evidence" value="ECO:0007669"/>
    <property type="project" value="InterPro"/>
</dbReference>
<evidence type="ECO:0000256" key="3">
    <source>
        <dbReference type="ARBA" id="ARBA00022723"/>
    </source>
</evidence>
<evidence type="ECO:0000256" key="8">
    <source>
        <dbReference type="ARBA" id="ARBA00023125"/>
    </source>
</evidence>
<evidence type="ECO:0000256" key="11">
    <source>
        <dbReference type="ARBA" id="ARBA00023306"/>
    </source>
</evidence>
<name>A0AAN7VI54_9COLE</name>
<evidence type="ECO:0000256" key="1">
    <source>
        <dbReference type="ARBA" id="ARBA00004642"/>
    </source>
</evidence>
<keyword evidence="3" id="KW-0479">Metal-binding</keyword>
<keyword evidence="5" id="KW-0862">Zinc</keyword>
<keyword evidence="7" id="KW-0175">Coiled coil</keyword>
<comment type="subcellular location">
    <subcellularLocation>
        <location evidence="1">Nucleus</location>
        <location evidence="1">Nucleoplasm</location>
    </subcellularLocation>
</comment>
<keyword evidence="10" id="KW-0539">Nucleus</keyword>
<dbReference type="InterPro" id="IPR026516">
    <property type="entry name" value="THAP1/10"/>
</dbReference>
<evidence type="ECO:0000259" key="13">
    <source>
        <dbReference type="PROSITE" id="PS50950"/>
    </source>
</evidence>
<dbReference type="Pfam" id="PF05485">
    <property type="entry name" value="THAP"/>
    <property type="match status" value="1"/>
</dbReference>
<evidence type="ECO:0000256" key="6">
    <source>
        <dbReference type="ARBA" id="ARBA00023015"/>
    </source>
</evidence>
<keyword evidence="15" id="KW-1185">Reference proteome</keyword>
<feature type="domain" description="THAP-type" evidence="13">
    <location>
        <begin position="1"/>
        <end position="82"/>
    </location>
</feature>
<evidence type="ECO:0000256" key="7">
    <source>
        <dbReference type="ARBA" id="ARBA00023054"/>
    </source>
</evidence>
<evidence type="ECO:0000256" key="12">
    <source>
        <dbReference type="PROSITE-ProRule" id="PRU00309"/>
    </source>
</evidence>
<dbReference type="GO" id="GO:0008270">
    <property type="term" value="F:zinc ion binding"/>
    <property type="evidence" value="ECO:0007669"/>
    <property type="project" value="UniProtKB-KW"/>
</dbReference>
<dbReference type="Gene3D" id="6.20.210.20">
    <property type="entry name" value="THAP domain"/>
    <property type="match status" value="1"/>
</dbReference>
<dbReference type="SMART" id="SM00980">
    <property type="entry name" value="THAP"/>
    <property type="match status" value="1"/>
</dbReference>
<evidence type="ECO:0000256" key="10">
    <source>
        <dbReference type="ARBA" id="ARBA00023242"/>
    </source>
</evidence>
<keyword evidence="8 12" id="KW-0238">DNA-binding</keyword>
<dbReference type="AlphaFoldDB" id="A0AAN7VI54"/>
<sequence length="140" mass="16111">MVRSCSAYACTNEWKPNGVHRFHRFPMKRPEIVKLWIQAVRVKDFKPNTNTVLCSEHFTDDCYLESSLNKNLLKKDAVPSIFKFPEHLCKKVSVRRKLVRQSTISSIQAQIQPSTSHMQMEITEPVSCTSEIGTQTSPRT</sequence>
<evidence type="ECO:0000313" key="15">
    <source>
        <dbReference type="Proteomes" id="UP001329430"/>
    </source>
</evidence>
<organism evidence="14 15">
    <name type="scientific">Pyrocoelia pectoralis</name>
    <dbReference type="NCBI Taxonomy" id="417401"/>
    <lineage>
        <taxon>Eukaryota</taxon>
        <taxon>Metazoa</taxon>
        <taxon>Ecdysozoa</taxon>
        <taxon>Arthropoda</taxon>
        <taxon>Hexapoda</taxon>
        <taxon>Insecta</taxon>
        <taxon>Pterygota</taxon>
        <taxon>Neoptera</taxon>
        <taxon>Endopterygota</taxon>
        <taxon>Coleoptera</taxon>
        <taxon>Polyphaga</taxon>
        <taxon>Elateriformia</taxon>
        <taxon>Elateroidea</taxon>
        <taxon>Lampyridae</taxon>
        <taxon>Lampyrinae</taxon>
        <taxon>Pyrocoelia</taxon>
    </lineage>
</organism>
<proteinExistence type="inferred from homology"/>
<dbReference type="PANTHER" id="PTHR46600:SF1">
    <property type="entry name" value="THAP DOMAIN-CONTAINING PROTEIN 1"/>
    <property type="match status" value="1"/>
</dbReference>
<dbReference type="SUPFAM" id="SSF57716">
    <property type="entry name" value="Glucocorticoid receptor-like (DNA-binding domain)"/>
    <property type="match status" value="1"/>
</dbReference>
<dbReference type="InterPro" id="IPR038441">
    <property type="entry name" value="THAP_Znf_sf"/>
</dbReference>
<reference evidence="14 15" key="1">
    <citation type="journal article" date="2024" name="Insects">
        <title>An Improved Chromosome-Level Genome Assembly of the Firefly Pyrocoelia pectoralis.</title>
        <authorList>
            <person name="Fu X."/>
            <person name="Meyer-Rochow V.B."/>
            <person name="Ballantyne L."/>
            <person name="Zhu X."/>
        </authorList>
    </citation>
    <scope>NUCLEOTIDE SEQUENCE [LARGE SCALE GENOMIC DNA]</scope>
    <source>
        <strain evidence="14">XCY_ONT2</strain>
    </source>
</reference>
<keyword evidence="4 12" id="KW-0863">Zinc-finger</keyword>
<dbReference type="PANTHER" id="PTHR46600">
    <property type="entry name" value="THAP DOMAIN-CONTAINING"/>
    <property type="match status" value="1"/>
</dbReference>
<keyword evidence="11" id="KW-0131">Cell cycle</keyword>
<gene>
    <name evidence="14" type="ORF">RI129_007679</name>
</gene>
<evidence type="ECO:0000256" key="4">
    <source>
        <dbReference type="ARBA" id="ARBA00022771"/>
    </source>
</evidence>
<evidence type="ECO:0000256" key="2">
    <source>
        <dbReference type="ARBA" id="ARBA00006177"/>
    </source>
</evidence>
<comment type="similarity">
    <text evidence="2">Belongs to the THAP1 family.</text>
</comment>
<accession>A0AAN7VI54</accession>
<dbReference type="GO" id="GO:0005654">
    <property type="term" value="C:nucleoplasm"/>
    <property type="evidence" value="ECO:0007669"/>
    <property type="project" value="UniProtKB-SubCell"/>
</dbReference>
<dbReference type="InterPro" id="IPR006612">
    <property type="entry name" value="THAP_Znf"/>
</dbReference>
<keyword evidence="6" id="KW-0805">Transcription regulation</keyword>
<protein>
    <recommendedName>
        <fullName evidence="13">THAP-type domain-containing protein</fullName>
    </recommendedName>
</protein>
<comment type="caution">
    <text evidence="14">The sequence shown here is derived from an EMBL/GenBank/DDBJ whole genome shotgun (WGS) entry which is preliminary data.</text>
</comment>